<dbReference type="RefSeq" id="WP_241410506.1">
    <property type="nucleotide sequence ID" value="NZ_JAKZGO010000004.1"/>
</dbReference>
<organism evidence="1 3">
    <name type="scientific">Belliella alkalica</name>
    <dbReference type="NCBI Taxonomy" id="1730871"/>
    <lineage>
        <taxon>Bacteria</taxon>
        <taxon>Pseudomonadati</taxon>
        <taxon>Bacteroidota</taxon>
        <taxon>Cytophagia</taxon>
        <taxon>Cytophagales</taxon>
        <taxon>Cyclobacteriaceae</taxon>
        <taxon>Belliella</taxon>
    </lineage>
</organism>
<evidence type="ECO:0000313" key="3">
    <source>
        <dbReference type="Proteomes" id="UP001165430"/>
    </source>
</evidence>
<proteinExistence type="predicted"/>
<sequence length="86" mass="9800">FFIPNVITPGEDGKNDRFVIKGIGKFVSNNIVIFNRYGDHVYESSDYQNDWSAEGLPSGTFYYVFNAVDSTGRTHVFKGWIQVIKD</sequence>
<dbReference type="Proteomes" id="UP001165430">
    <property type="component" value="Unassembled WGS sequence"/>
</dbReference>
<dbReference type="EMBL" id="JAKZGO010000103">
    <property type="protein sequence ID" value="MCH7415955.1"/>
    <property type="molecule type" value="Genomic_DNA"/>
</dbReference>
<dbReference type="EMBL" id="JAKZGO010000004">
    <property type="protein sequence ID" value="MCH7412965.1"/>
    <property type="molecule type" value="Genomic_DNA"/>
</dbReference>
<name>A0ABS9VA73_9BACT</name>
<dbReference type="InterPro" id="IPR026341">
    <property type="entry name" value="T9SS_type_B"/>
</dbReference>
<keyword evidence="3" id="KW-1185">Reference proteome</keyword>
<evidence type="ECO:0000313" key="1">
    <source>
        <dbReference type="EMBL" id="MCH7412965.1"/>
    </source>
</evidence>
<comment type="caution">
    <text evidence="1">The sequence shown here is derived from an EMBL/GenBank/DDBJ whole genome shotgun (WGS) entry which is preliminary data.</text>
</comment>
<protein>
    <submittedName>
        <fullName evidence="1">Gliding motility-associated C-terminal domain-containing protein</fullName>
    </submittedName>
</protein>
<dbReference type="Pfam" id="PF13585">
    <property type="entry name" value="CHU_C"/>
    <property type="match status" value="1"/>
</dbReference>
<dbReference type="NCBIfam" id="TIGR04131">
    <property type="entry name" value="Bac_Flav_CTERM"/>
    <property type="match status" value="1"/>
</dbReference>
<feature type="non-terminal residue" evidence="1">
    <location>
        <position position="1"/>
    </location>
</feature>
<accession>A0ABS9VA73</accession>
<reference evidence="1" key="1">
    <citation type="submission" date="2022-03" db="EMBL/GenBank/DDBJ databases">
        <title>De novo assembled genomes of Belliella spp. (Cyclobacteriaceae) strains.</title>
        <authorList>
            <person name="Szabo A."/>
            <person name="Korponai K."/>
            <person name="Felfoldi T."/>
        </authorList>
    </citation>
    <scope>NUCLEOTIDE SEQUENCE</scope>
    <source>
        <strain evidence="1">DSM 111903</strain>
    </source>
</reference>
<evidence type="ECO:0000313" key="2">
    <source>
        <dbReference type="EMBL" id="MCH7415955.1"/>
    </source>
</evidence>
<gene>
    <name evidence="1" type="ORF">MM213_05700</name>
    <name evidence="2" type="ORF">MM213_20855</name>
</gene>